<feature type="domain" description="C2H2-type" evidence="3">
    <location>
        <begin position="142"/>
        <end position="169"/>
    </location>
</feature>
<organism evidence="4 5">
    <name type="scientific">Aplosporella prunicola CBS 121167</name>
    <dbReference type="NCBI Taxonomy" id="1176127"/>
    <lineage>
        <taxon>Eukaryota</taxon>
        <taxon>Fungi</taxon>
        <taxon>Dikarya</taxon>
        <taxon>Ascomycota</taxon>
        <taxon>Pezizomycotina</taxon>
        <taxon>Dothideomycetes</taxon>
        <taxon>Dothideomycetes incertae sedis</taxon>
        <taxon>Botryosphaeriales</taxon>
        <taxon>Aplosporellaceae</taxon>
        <taxon>Aplosporella</taxon>
    </lineage>
</organism>
<feature type="compositionally biased region" description="Polar residues" evidence="2">
    <location>
        <begin position="78"/>
        <end position="96"/>
    </location>
</feature>
<evidence type="ECO:0000313" key="5">
    <source>
        <dbReference type="Proteomes" id="UP000799438"/>
    </source>
</evidence>
<feature type="region of interest" description="Disordered" evidence="2">
    <location>
        <begin position="1"/>
        <end position="144"/>
    </location>
</feature>
<gene>
    <name evidence="4" type="ORF">K452DRAFT_232123</name>
</gene>
<evidence type="ECO:0000313" key="4">
    <source>
        <dbReference type="EMBL" id="KAF2139516.1"/>
    </source>
</evidence>
<keyword evidence="5" id="KW-1185">Reference proteome</keyword>
<dbReference type="InterPro" id="IPR013087">
    <property type="entry name" value="Znf_C2H2_type"/>
</dbReference>
<feature type="region of interest" description="Disordered" evidence="2">
    <location>
        <begin position="315"/>
        <end position="410"/>
    </location>
</feature>
<dbReference type="RefSeq" id="XP_033395229.1">
    <property type="nucleotide sequence ID" value="XM_033537206.1"/>
</dbReference>
<dbReference type="EMBL" id="ML995492">
    <property type="protein sequence ID" value="KAF2139516.1"/>
    <property type="molecule type" value="Genomic_DNA"/>
</dbReference>
<evidence type="ECO:0000256" key="1">
    <source>
        <dbReference type="PROSITE-ProRule" id="PRU00042"/>
    </source>
</evidence>
<feature type="compositionally biased region" description="Acidic residues" evidence="2">
    <location>
        <begin position="375"/>
        <end position="386"/>
    </location>
</feature>
<dbReference type="AlphaFoldDB" id="A0A6A6B6L2"/>
<dbReference type="OrthoDB" id="2152896at2759"/>
<keyword evidence="1" id="KW-0862">Zinc</keyword>
<dbReference type="GO" id="GO:0008270">
    <property type="term" value="F:zinc ion binding"/>
    <property type="evidence" value="ECO:0007669"/>
    <property type="project" value="UniProtKB-KW"/>
</dbReference>
<evidence type="ECO:0000259" key="3">
    <source>
        <dbReference type="PROSITE" id="PS50157"/>
    </source>
</evidence>
<reference evidence="4" key="1">
    <citation type="journal article" date="2020" name="Stud. Mycol.">
        <title>101 Dothideomycetes genomes: a test case for predicting lifestyles and emergence of pathogens.</title>
        <authorList>
            <person name="Haridas S."/>
            <person name="Albert R."/>
            <person name="Binder M."/>
            <person name="Bloem J."/>
            <person name="Labutti K."/>
            <person name="Salamov A."/>
            <person name="Andreopoulos B."/>
            <person name="Baker S."/>
            <person name="Barry K."/>
            <person name="Bills G."/>
            <person name="Bluhm B."/>
            <person name="Cannon C."/>
            <person name="Castanera R."/>
            <person name="Culley D."/>
            <person name="Daum C."/>
            <person name="Ezra D."/>
            <person name="Gonzalez J."/>
            <person name="Henrissat B."/>
            <person name="Kuo A."/>
            <person name="Liang C."/>
            <person name="Lipzen A."/>
            <person name="Lutzoni F."/>
            <person name="Magnuson J."/>
            <person name="Mondo S."/>
            <person name="Nolan M."/>
            <person name="Ohm R."/>
            <person name="Pangilinan J."/>
            <person name="Park H.-J."/>
            <person name="Ramirez L."/>
            <person name="Alfaro M."/>
            <person name="Sun H."/>
            <person name="Tritt A."/>
            <person name="Yoshinaga Y."/>
            <person name="Zwiers L.-H."/>
            <person name="Turgeon B."/>
            <person name="Goodwin S."/>
            <person name="Spatafora J."/>
            <person name="Crous P."/>
            <person name="Grigoriev I."/>
        </authorList>
    </citation>
    <scope>NUCLEOTIDE SEQUENCE</scope>
    <source>
        <strain evidence="4">CBS 121167</strain>
    </source>
</reference>
<protein>
    <recommendedName>
        <fullName evidence="3">C2H2-type domain-containing protein</fullName>
    </recommendedName>
</protein>
<feature type="compositionally biased region" description="Pro residues" evidence="2">
    <location>
        <begin position="323"/>
        <end position="335"/>
    </location>
</feature>
<feature type="region of interest" description="Disordered" evidence="2">
    <location>
        <begin position="197"/>
        <end position="242"/>
    </location>
</feature>
<dbReference type="PROSITE" id="PS50157">
    <property type="entry name" value="ZINC_FINGER_C2H2_2"/>
    <property type="match status" value="1"/>
</dbReference>
<sequence length="410" mass="43478">MGGIASSLPARHSRQNSSLSVGSLNPAHRVSRRKSMSTTAATNVAAVAAAVGGDAPTRRTSSKSTLTPRGPPGLYTSMGGSLPNSGSPFGPSSYNAKNGAAVADGPPLASIPDAEKGNGKSRARRASEGSGAKGKRASGSELRCEKCGKGYKHSSCLTKHLWEHTPEWAITSKLLISKHQQVQLLEAASVLVNMNQEATQAESDHSSSPAASGSSDYRDDGMSSAETTPPPDAPVGSYQGPAVRYSNKRFSSNSSAYSQSYQSNPSVFSPNSYGYYRQQSIDHLRPPTSGTSTTFDEEDQADLAAAVGLLSCSYGTPQSKPIMLPPDVPPVPPLPARFLSQNSLDSRTGTVATPPGQQQYATSLRSYASRHQSADDDVDMEDDEDDFERHQRARGRSDEDEEGMFGRMEE</sequence>
<feature type="compositionally biased region" description="Polar residues" evidence="2">
    <location>
        <begin position="58"/>
        <end position="67"/>
    </location>
</feature>
<proteinExistence type="predicted"/>
<accession>A0A6A6B6L2</accession>
<feature type="compositionally biased region" description="Low complexity" evidence="2">
    <location>
        <begin position="38"/>
        <end position="51"/>
    </location>
</feature>
<evidence type="ECO:0000256" key="2">
    <source>
        <dbReference type="SAM" id="MobiDB-lite"/>
    </source>
</evidence>
<feature type="compositionally biased region" description="Low complexity" evidence="2">
    <location>
        <begin position="206"/>
        <end position="215"/>
    </location>
</feature>
<dbReference type="PROSITE" id="PS00028">
    <property type="entry name" value="ZINC_FINGER_C2H2_1"/>
    <property type="match status" value="1"/>
</dbReference>
<dbReference type="Proteomes" id="UP000799438">
    <property type="component" value="Unassembled WGS sequence"/>
</dbReference>
<feature type="compositionally biased region" description="Polar residues" evidence="2">
    <location>
        <begin position="339"/>
        <end position="371"/>
    </location>
</feature>
<keyword evidence="1" id="KW-0479">Metal-binding</keyword>
<keyword evidence="1" id="KW-0863">Zinc-finger</keyword>
<name>A0A6A6B6L2_9PEZI</name>
<dbReference type="GeneID" id="54294702"/>